<proteinExistence type="predicted"/>
<dbReference type="AlphaFoldDB" id="A0AAW0BM29"/>
<protein>
    <recommendedName>
        <fullName evidence="4">MYND-type domain-containing protein</fullName>
    </recommendedName>
</protein>
<sequence length="170" mass="19438">MSFCSTCFVDAYCSAECQSSDRGEHRQHCTVPRSDVIAAMRKYMAKHDIQLWRVMARRVEEEMGKRTVSVGNFLSHHSFLLAMRYQEKIVSRKDGDDVRLVKEVASSKCITVIRKSLHCRPTQFCSEVLATIVSIKREHRACKGVVAARIYIVDDKGVNLDVVTKMWPLL</sequence>
<organism evidence="2 3">
    <name type="scientific">Paramarasmius palmivorus</name>
    <dbReference type="NCBI Taxonomy" id="297713"/>
    <lineage>
        <taxon>Eukaryota</taxon>
        <taxon>Fungi</taxon>
        <taxon>Dikarya</taxon>
        <taxon>Basidiomycota</taxon>
        <taxon>Agaricomycotina</taxon>
        <taxon>Agaricomycetes</taxon>
        <taxon>Agaricomycetidae</taxon>
        <taxon>Agaricales</taxon>
        <taxon>Marasmiineae</taxon>
        <taxon>Marasmiaceae</taxon>
        <taxon>Paramarasmius</taxon>
    </lineage>
</organism>
<comment type="caution">
    <text evidence="2">The sequence shown here is derived from an EMBL/GenBank/DDBJ whole genome shotgun (WGS) entry which is preliminary data.</text>
</comment>
<evidence type="ECO:0000313" key="2">
    <source>
        <dbReference type="EMBL" id="KAK7027307.1"/>
    </source>
</evidence>
<evidence type="ECO:0000313" key="3">
    <source>
        <dbReference type="Proteomes" id="UP001383192"/>
    </source>
</evidence>
<dbReference type="SUPFAM" id="SSF144232">
    <property type="entry name" value="HIT/MYND zinc finger-like"/>
    <property type="match status" value="1"/>
</dbReference>
<gene>
    <name evidence="2" type="ORF">VNI00_015269</name>
    <name evidence="1" type="ORF">VNI00_016995</name>
</gene>
<reference evidence="2 3" key="1">
    <citation type="submission" date="2024-01" db="EMBL/GenBank/DDBJ databases">
        <title>A draft genome for a cacao thread blight-causing isolate of Paramarasmius palmivorus.</title>
        <authorList>
            <person name="Baruah I.K."/>
            <person name="Bukari Y."/>
            <person name="Amoako-Attah I."/>
            <person name="Meinhardt L.W."/>
            <person name="Bailey B.A."/>
            <person name="Cohen S.P."/>
        </authorList>
    </citation>
    <scope>NUCLEOTIDE SEQUENCE [LARGE SCALE GENOMIC DNA]</scope>
    <source>
        <strain evidence="2 3">GH-12</strain>
    </source>
</reference>
<evidence type="ECO:0008006" key="4">
    <source>
        <dbReference type="Google" id="ProtNLM"/>
    </source>
</evidence>
<dbReference type="Gene3D" id="6.10.140.2220">
    <property type="match status" value="1"/>
</dbReference>
<keyword evidence="3" id="KW-1185">Reference proteome</keyword>
<dbReference type="EMBL" id="JAYKXP010000097">
    <property type="protein sequence ID" value="KAK7027307.1"/>
    <property type="molecule type" value="Genomic_DNA"/>
</dbReference>
<evidence type="ECO:0000313" key="1">
    <source>
        <dbReference type="EMBL" id="KAK7022719.1"/>
    </source>
</evidence>
<dbReference type="Proteomes" id="UP001383192">
    <property type="component" value="Unassembled WGS sequence"/>
</dbReference>
<dbReference type="EMBL" id="JAYKXP010000151">
    <property type="protein sequence ID" value="KAK7022719.1"/>
    <property type="molecule type" value="Genomic_DNA"/>
</dbReference>
<accession>A0AAW0BM29</accession>
<name>A0AAW0BM29_9AGAR</name>